<dbReference type="Gramene" id="TraesJAG1B03G00190210.1">
    <property type="protein sequence ID" value="TraesJAG1B03G00190210.1.CDS1"/>
    <property type="gene ID" value="TraesJAG1B03G00190210"/>
</dbReference>
<sequence length="80" mass="8082">MGRVEPAGAGGGGDGTGKTSWPEVVGWPVQNAAVRIKGDRPDVLFIIGGTGGQWPPGHNPSRVIILSNEAGVVVKTPVVG</sequence>
<feature type="region of interest" description="Disordered" evidence="4">
    <location>
        <begin position="1"/>
        <end position="23"/>
    </location>
</feature>
<keyword evidence="2" id="KW-0646">Protease inhibitor</keyword>
<dbReference type="Gramene" id="TraesSTA1B03G00188400.1">
    <property type="protein sequence ID" value="TraesSTA1B03G00188400.1.CDS1"/>
    <property type="gene ID" value="TraesSTA1B03G00188400"/>
</dbReference>
<dbReference type="Gramene" id="TraesLACUn03G04473740.1">
    <property type="protein sequence ID" value="TraesLACUn03G04473740.1.CDS1"/>
    <property type="gene ID" value="TraesLACUn03G04473740"/>
</dbReference>
<dbReference type="SMR" id="A0A341ZI06"/>
<protein>
    <submittedName>
        <fullName evidence="5">Uncharacterized protein</fullName>
    </submittedName>
</protein>
<evidence type="ECO:0000313" key="6">
    <source>
        <dbReference type="Proteomes" id="UP000019116"/>
    </source>
</evidence>
<dbReference type="Gramene" id="TraesCLE_scaffold_026922_01G000300.1">
    <property type="protein sequence ID" value="TraesCLE_scaffold_026922_01G000300.1"/>
    <property type="gene ID" value="TraesCLE_scaffold_026922_01G000300"/>
</dbReference>
<dbReference type="EnsemblPlants" id="TraesCSU02G002500.1">
    <property type="protein sequence ID" value="TraesCSU02G002500.1.cds1"/>
    <property type="gene ID" value="TraesCSU02G002500"/>
</dbReference>
<accession>A0A341ZI06</accession>
<dbReference type="InterPro" id="IPR036354">
    <property type="entry name" value="Prot_inh_pot1_sf"/>
</dbReference>
<evidence type="ECO:0000313" key="5">
    <source>
        <dbReference type="EnsemblPlants" id="TraesCSU02G220400.1.cds1"/>
    </source>
</evidence>
<proteinExistence type="inferred from homology"/>
<reference evidence="5" key="1">
    <citation type="submission" date="2018-08" db="EMBL/GenBank/DDBJ databases">
        <authorList>
            <person name="Rossello M."/>
        </authorList>
    </citation>
    <scope>NUCLEOTIDE SEQUENCE [LARGE SCALE GENOMIC DNA]</scope>
    <source>
        <strain evidence="5">cv. Chinese Spring</strain>
    </source>
</reference>
<dbReference type="Gramene" id="TraesCSU02G002500.1">
    <property type="protein sequence ID" value="TraesCSU02G002500.1.cds1"/>
    <property type="gene ID" value="TraesCSU02G002500"/>
</dbReference>
<dbReference type="OrthoDB" id="10013825at2759"/>
<evidence type="ECO:0000256" key="4">
    <source>
        <dbReference type="SAM" id="MobiDB-lite"/>
    </source>
</evidence>
<dbReference type="Gramene" id="TraesJUL1B03G00187350.1">
    <property type="protein sequence ID" value="TraesJUL1B03G00187350.1.CDS1"/>
    <property type="gene ID" value="TraesJUL1B03G00187350"/>
</dbReference>
<dbReference type="PROSITE" id="PS00285">
    <property type="entry name" value="POTATO_INHIBITOR"/>
    <property type="match status" value="1"/>
</dbReference>
<dbReference type="Gramene" id="TraesCS1B03G0056800.1">
    <property type="protein sequence ID" value="TraesCS1B03G0056800.1.CDS1"/>
    <property type="gene ID" value="TraesCS1B03G0056800"/>
</dbReference>
<comment type="similarity">
    <text evidence="1">Belongs to the protease inhibitor I13 (potato type I serine protease inhibitor) family.</text>
</comment>
<dbReference type="PANTHER" id="PTHR33091:SF32">
    <property type="match status" value="1"/>
</dbReference>
<keyword evidence="3" id="KW-0722">Serine protease inhibitor</keyword>
<dbReference type="Gramene" id="TraesCAD_scaffold_007208_01G000300.1">
    <property type="protein sequence ID" value="TraesCAD_scaffold_007208_01G000300.1"/>
    <property type="gene ID" value="TraesCAD_scaffold_007208_01G000300"/>
</dbReference>
<organism evidence="5">
    <name type="scientific">Triticum aestivum</name>
    <name type="common">Wheat</name>
    <dbReference type="NCBI Taxonomy" id="4565"/>
    <lineage>
        <taxon>Eukaryota</taxon>
        <taxon>Viridiplantae</taxon>
        <taxon>Streptophyta</taxon>
        <taxon>Embryophyta</taxon>
        <taxon>Tracheophyta</taxon>
        <taxon>Spermatophyta</taxon>
        <taxon>Magnoliopsida</taxon>
        <taxon>Liliopsida</taxon>
        <taxon>Poales</taxon>
        <taxon>Poaceae</taxon>
        <taxon>BOP clade</taxon>
        <taxon>Pooideae</taxon>
        <taxon>Triticodae</taxon>
        <taxon>Triticeae</taxon>
        <taxon>Triticinae</taxon>
        <taxon>Triticum</taxon>
    </lineage>
</organism>
<dbReference type="Gramene" id="TraesCSU02G220400.1">
    <property type="protein sequence ID" value="TraesCSU02G220400.1.cds1"/>
    <property type="gene ID" value="TraesCSU02G220400"/>
</dbReference>
<dbReference type="Pfam" id="PF00280">
    <property type="entry name" value="potato_inhibit"/>
    <property type="match status" value="1"/>
</dbReference>
<evidence type="ECO:0000256" key="1">
    <source>
        <dbReference type="ARBA" id="ARBA00008210"/>
    </source>
</evidence>
<dbReference type="Gramene" id="TraesRN1B0100051800.1">
    <property type="protein sequence ID" value="TraesRN1B0100051800.1"/>
    <property type="gene ID" value="TraesRN1B0100051800"/>
</dbReference>
<dbReference type="SUPFAM" id="SSF54654">
    <property type="entry name" value="CI-2 family of serine protease inhibitors"/>
    <property type="match status" value="1"/>
</dbReference>
<name>A0A341ZI06_WHEAT</name>
<keyword evidence="6" id="KW-1185">Reference proteome</keyword>
<evidence type="ECO:0000256" key="2">
    <source>
        <dbReference type="ARBA" id="ARBA00022690"/>
    </source>
</evidence>
<reference evidence="5" key="2">
    <citation type="submission" date="2018-10" db="UniProtKB">
        <authorList>
            <consortium name="EnsemblPlants"/>
        </authorList>
    </citation>
    <scope>IDENTIFICATION</scope>
</reference>
<evidence type="ECO:0000256" key="3">
    <source>
        <dbReference type="ARBA" id="ARBA00022900"/>
    </source>
</evidence>
<dbReference type="Gramene" id="TraesNOR1B03G00191700.1">
    <property type="protein sequence ID" value="TraesNOR1B03G00191700.1.CDS1"/>
    <property type="gene ID" value="TraesNOR1B03G00191700"/>
</dbReference>
<dbReference type="Proteomes" id="UP000019116">
    <property type="component" value="Chromosome Un"/>
</dbReference>
<dbReference type="Gramene" id="TraesWEE_scaffold_017422_01G000200.1">
    <property type="protein sequence ID" value="TraesWEE_scaffold_017422_01G000200.1"/>
    <property type="gene ID" value="TraesWEE_scaffold_017422_01G000200"/>
</dbReference>
<dbReference type="Gene3D" id="3.30.10.10">
    <property type="entry name" value="Trypsin Inhibitor V, subunit A"/>
    <property type="match status" value="1"/>
</dbReference>
<dbReference type="Gramene" id="TraesROB_scaffold_011445_01G000300.1">
    <property type="protein sequence ID" value="TraesROB_scaffold_011445_01G000300.1"/>
    <property type="gene ID" value="TraesROB_scaffold_011445_01G000300"/>
</dbReference>
<dbReference type="InterPro" id="IPR000864">
    <property type="entry name" value="Prot_inh_pot1"/>
</dbReference>
<dbReference type="Gramene" id="TraesPARA_EIv1.0_0108420.1">
    <property type="protein sequence ID" value="TraesPARA_EIv1.0_0108420.1.CDS1"/>
    <property type="gene ID" value="TraesPARA_EIv1.0_0108420"/>
</dbReference>
<dbReference type="PANTHER" id="PTHR33091">
    <property type="entry name" value="PROTEIN, PUTATIVE, EXPRESSED-RELATED"/>
    <property type="match status" value="1"/>
</dbReference>
<dbReference type="EnsemblPlants" id="TraesCSU02G220400.1">
    <property type="protein sequence ID" value="TraesCSU02G220400.1.cds1"/>
    <property type="gene ID" value="TraesCSU02G220400"/>
</dbReference>
<dbReference type="AlphaFoldDB" id="A0A341ZI06"/>
<dbReference type="GO" id="GO:0004867">
    <property type="term" value="F:serine-type endopeptidase inhibitor activity"/>
    <property type="evidence" value="ECO:0007669"/>
    <property type="project" value="UniProtKB-KW"/>
</dbReference>
<dbReference type="GO" id="GO:0009611">
    <property type="term" value="P:response to wounding"/>
    <property type="evidence" value="ECO:0007669"/>
    <property type="project" value="InterPro"/>
</dbReference>